<accession>A0A1Y2I1T2</accession>
<keyword evidence="2" id="KW-1185">Reference proteome</keyword>
<sequence>MPGSLAVLSLPVAAVREEVPRRALASIRRRDHSPARRQTRKIRTNRLTSCPFKCPAGLHQVILLKYHIERRRPGRHLSVNHA</sequence>
<organism evidence="1 2">
    <name type="scientific">Catenaria anguillulae PL171</name>
    <dbReference type="NCBI Taxonomy" id="765915"/>
    <lineage>
        <taxon>Eukaryota</taxon>
        <taxon>Fungi</taxon>
        <taxon>Fungi incertae sedis</taxon>
        <taxon>Blastocladiomycota</taxon>
        <taxon>Blastocladiomycetes</taxon>
        <taxon>Blastocladiales</taxon>
        <taxon>Catenariaceae</taxon>
        <taxon>Catenaria</taxon>
    </lineage>
</organism>
<protein>
    <submittedName>
        <fullName evidence="1">Uncharacterized protein</fullName>
    </submittedName>
</protein>
<evidence type="ECO:0000313" key="1">
    <source>
        <dbReference type="EMBL" id="ORZ39911.1"/>
    </source>
</evidence>
<dbReference type="Proteomes" id="UP000193411">
    <property type="component" value="Unassembled WGS sequence"/>
</dbReference>
<comment type="caution">
    <text evidence="1">The sequence shown here is derived from an EMBL/GenBank/DDBJ whole genome shotgun (WGS) entry which is preliminary data.</text>
</comment>
<gene>
    <name evidence="1" type="ORF">BCR44DRAFT_368987</name>
</gene>
<name>A0A1Y2I1T2_9FUNG</name>
<proteinExistence type="predicted"/>
<dbReference type="EMBL" id="MCFL01000004">
    <property type="protein sequence ID" value="ORZ39911.1"/>
    <property type="molecule type" value="Genomic_DNA"/>
</dbReference>
<dbReference type="AlphaFoldDB" id="A0A1Y2I1T2"/>
<evidence type="ECO:0000313" key="2">
    <source>
        <dbReference type="Proteomes" id="UP000193411"/>
    </source>
</evidence>
<reference evidence="1 2" key="1">
    <citation type="submission" date="2016-07" db="EMBL/GenBank/DDBJ databases">
        <title>Pervasive Adenine N6-methylation of Active Genes in Fungi.</title>
        <authorList>
            <consortium name="DOE Joint Genome Institute"/>
            <person name="Mondo S.J."/>
            <person name="Dannebaum R.O."/>
            <person name="Kuo R.C."/>
            <person name="Labutti K."/>
            <person name="Haridas S."/>
            <person name="Kuo A."/>
            <person name="Salamov A."/>
            <person name="Ahrendt S.R."/>
            <person name="Lipzen A."/>
            <person name="Sullivan W."/>
            <person name="Andreopoulos W.B."/>
            <person name="Clum A."/>
            <person name="Lindquist E."/>
            <person name="Daum C."/>
            <person name="Ramamoorthy G.K."/>
            <person name="Gryganskyi A."/>
            <person name="Culley D."/>
            <person name="Magnuson J.K."/>
            <person name="James T.Y."/>
            <person name="O'Malley M.A."/>
            <person name="Stajich J.E."/>
            <person name="Spatafora J.W."/>
            <person name="Visel A."/>
            <person name="Grigoriev I.V."/>
        </authorList>
    </citation>
    <scope>NUCLEOTIDE SEQUENCE [LARGE SCALE GENOMIC DNA]</scope>
    <source>
        <strain evidence="1 2">PL171</strain>
    </source>
</reference>